<feature type="domain" description="TNase-like" evidence="1">
    <location>
        <begin position="58"/>
        <end position="175"/>
    </location>
</feature>
<proteinExistence type="predicted"/>
<evidence type="ECO:0000313" key="2">
    <source>
        <dbReference type="EMBL" id="TDH63810.1"/>
    </source>
</evidence>
<dbReference type="InterPro" id="IPR016071">
    <property type="entry name" value="Staphylococal_nuclease_OB-fold"/>
</dbReference>
<accession>A0A4R5QK43</accession>
<dbReference type="AlphaFoldDB" id="A0A4R5QK43"/>
<dbReference type="SMART" id="SM00318">
    <property type="entry name" value="SNc"/>
    <property type="match status" value="1"/>
</dbReference>
<dbReference type="InterPro" id="IPR035437">
    <property type="entry name" value="SNase_OB-fold_sf"/>
</dbReference>
<dbReference type="SUPFAM" id="SSF50199">
    <property type="entry name" value="Staphylococcal nuclease"/>
    <property type="match status" value="1"/>
</dbReference>
<dbReference type="Gene3D" id="2.40.50.90">
    <property type="match status" value="1"/>
</dbReference>
<evidence type="ECO:0000313" key="3">
    <source>
        <dbReference type="Proteomes" id="UP000295096"/>
    </source>
</evidence>
<protein>
    <submittedName>
        <fullName evidence="2">Thermonuclease family protein</fullName>
    </submittedName>
</protein>
<sequence length="187" mass="18937">MRIRRIFRRSPAARLRTPMAIATMIGLSGLLLSAAVPRDLLGSAPPQPMLVAAAGEIRVLDGATLRLGDQVLQLQAVQVPARGQASCRDAAGRTMDCGAASAEALAGLVAGRDLACRIGGVDRHGRVLGTCEAGGVELGAALVAAGWALAADSATPGLATSEAIARQGGRGLWSAARPAAAAWRRGS</sequence>
<reference evidence="2 3" key="1">
    <citation type="journal article" date="2016" name="J. Microbiol.">
        <title>Dankookia rubra gen. nov., sp. nov., an alphaproteobacterium isolated from sediment of a shallow stream.</title>
        <authorList>
            <person name="Kim W.H."/>
            <person name="Kim D.H."/>
            <person name="Kang K."/>
            <person name="Ahn T.Y."/>
        </authorList>
    </citation>
    <scope>NUCLEOTIDE SEQUENCE [LARGE SCALE GENOMIC DNA]</scope>
    <source>
        <strain evidence="2 3">JCM30602</strain>
    </source>
</reference>
<comment type="caution">
    <text evidence="2">The sequence shown here is derived from an EMBL/GenBank/DDBJ whole genome shotgun (WGS) entry which is preliminary data.</text>
</comment>
<gene>
    <name evidence="2" type="ORF">E2C06_05655</name>
</gene>
<dbReference type="OrthoDB" id="9805504at2"/>
<evidence type="ECO:0000259" key="1">
    <source>
        <dbReference type="PROSITE" id="PS50830"/>
    </source>
</evidence>
<dbReference type="PROSITE" id="PS50830">
    <property type="entry name" value="TNASE_3"/>
    <property type="match status" value="1"/>
</dbReference>
<keyword evidence="3" id="KW-1185">Reference proteome</keyword>
<name>A0A4R5QK43_9PROT</name>
<dbReference type="Pfam" id="PF00565">
    <property type="entry name" value="SNase"/>
    <property type="match status" value="1"/>
</dbReference>
<dbReference type="Proteomes" id="UP000295096">
    <property type="component" value="Unassembled WGS sequence"/>
</dbReference>
<dbReference type="EMBL" id="SMSJ01000004">
    <property type="protein sequence ID" value="TDH63810.1"/>
    <property type="molecule type" value="Genomic_DNA"/>
</dbReference>
<organism evidence="2 3">
    <name type="scientific">Dankookia rubra</name>
    <dbReference type="NCBI Taxonomy" id="1442381"/>
    <lineage>
        <taxon>Bacteria</taxon>
        <taxon>Pseudomonadati</taxon>
        <taxon>Pseudomonadota</taxon>
        <taxon>Alphaproteobacteria</taxon>
        <taxon>Acetobacterales</taxon>
        <taxon>Roseomonadaceae</taxon>
        <taxon>Dankookia</taxon>
    </lineage>
</organism>
<dbReference type="RefSeq" id="WP_133287604.1">
    <property type="nucleotide sequence ID" value="NZ_SMSJ01000004.1"/>
</dbReference>